<dbReference type="PROSITE" id="PS50850">
    <property type="entry name" value="MFS"/>
    <property type="match status" value="1"/>
</dbReference>
<comment type="subcellular location">
    <subcellularLocation>
        <location evidence="1">Cell membrane</location>
        <topology evidence="1">Multi-pass membrane protein</topology>
    </subcellularLocation>
</comment>
<name>A0A225C9A3_9MICO</name>
<dbReference type="SUPFAM" id="SSF103473">
    <property type="entry name" value="MFS general substrate transporter"/>
    <property type="match status" value="1"/>
</dbReference>
<feature type="transmembrane region" description="Helical" evidence="5">
    <location>
        <begin position="260"/>
        <end position="284"/>
    </location>
</feature>
<evidence type="ECO:0000256" key="3">
    <source>
        <dbReference type="ARBA" id="ARBA00022989"/>
    </source>
</evidence>
<dbReference type="PANTHER" id="PTHR23523">
    <property type="match status" value="1"/>
</dbReference>
<evidence type="ECO:0000256" key="5">
    <source>
        <dbReference type="SAM" id="Phobius"/>
    </source>
</evidence>
<feature type="transmembrane region" description="Helical" evidence="5">
    <location>
        <begin position="50"/>
        <end position="70"/>
    </location>
</feature>
<feature type="transmembrane region" description="Helical" evidence="5">
    <location>
        <begin position="382"/>
        <end position="402"/>
    </location>
</feature>
<dbReference type="PANTHER" id="PTHR23523:SF2">
    <property type="entry name" value="2-NITROIMIDAZOLE TRANSPORTER"/>
    <property type="match status" value="1"/>
</dbReference>
<dbReference type="Proteomes" id="UP000215316">
    <property type="component" value="Unassembled WGS sequence"/>
</dbReference>
<feature type="transmembrane region" description="Helical" evidence="5">
    <location>
        <begin position="291"/>
        <end position="312"/>
    </location>
</feature>
<feature type="transmembrane region" description="Helical" evidence="5">
    <location>
        <begin position="226"/>
        <end position="248"/>
    </location>
</feature>
<dbReference type="AlphaFoldDB" id="A0A225C9A3"/>
<dbReference type="InterPro" id="IPR011701">
    <property type="entry name" value="MFS"/>
</dbReference>
<dbReference type="GO" id="GO:0005886">
    <property type="term" value="C:plasma membrane"/>
    <property type="evidence" value="ECO:0007669"/>
    <property type="project" value="UniProtKB-SubCell"/>
</dbReference>
<feature type="transmembrane region" description="Helical" evidence="5">
    <location>
        <begin position="102"/>
        <end position="124"/>
    </location>
</feature>
<feature type="domain" description="Major facilitator superfamily (MFS) profile" evidence="6">
    <location>
        <begin position="12"/>
        <end position="407"/>
    </location>
</feature>
<feature type="transmembrane region" description="Helical" evidence="5">
    <location>
        <begin position="12"/>
        <end position="38"/>
    </location>
</feature>
<evidence type="ECO:0000259" key="6">
    <source>
        <dbReference type="PROSITE" id="PS50850"/>
    </source>
</evidence>
<sequence>MVTTPPAAPRAGALLALVGIVLVALNLRTAVAVFSPIVDQIGRDVPLDTVSIGVLGALPPVCFALFGLLAPAISRRLGLELTVVVGLAAMIAGHLVRAGSSHVVVFGVGTILALAGMGLGNVLLPPLVKKYFPGRIGSLTSVTTVMMSISTGVPSLVAAPLADGAGWRVAIGTWALVAVVALVPWVALLVEHHRHARRERAAALAGADRVEEAPAAVTGRVFRSPVAWALVGIQAASSFNAYAMFAWLPALLQDTAGQSPVASGALLAVFGFMGLPAAIVMPILAARMRNVGILIQVGVLFFVVGYVGLLVAPAAAPLLWVAAAGSGPLLFPLVFVLINLRTRTHGGVVALSGFVQGIGYSIGALGPLLFGILHEATGGWTVPLLMLFSLVAVASASGFYLARPRMLEDTWDRAARDEAARVR</sequence>
<evidence type="ECO:0000256" key="4">
    <source>
        <dbReference type="ARBA" id="ARBA00023136"/>
    </source>
</evidence>
<dbReference type="InterPro" id="IPR036259">
    <property type="entry name" value="MFS_trans_sf"/>
</dbReference>
<evidence type="ECO:0000256" key="2">
    <source>
        <dbReference type="ARBA" id="ARBA00022692"/>
    </source>
</evidence>
<reference evidence="7" key="1">
    <citation type="submission" date="2017-08" db="EMBL/GenBank/DDBJ databases">
        <title>Genomes of multiple Clavibacter strains from different subspecies.</title>
        <authorList>
            <person name="Yuan X.-K."/>
            <person name="Li X.-S."/>
            <person name="Nie J."/>
            <person name="De Boer S.H."/>
        </authorList>
    </citation>
    <scope>NUCLEOTIDE SEQUENCE [LARGE SCALE GENOMIC DNA]</scope>
    <source>
        <strain evidence="7">ATCC 33566</strain>
    </source>
</reference>
<dbReference type="Gene3D" id="1.20.1250.20">
    <property type="entry name" value="MFS general substrate transporter like domains"/>
    <property type="match status" value="1"/>
</dbReference>
<proteinExistence type="predicted"/>
<dbReference type="Pfam" id="PF07690">
    <property type="entry name" value="MFS_1"/>
    <property type="match status" value="1"/>
</dbReference>
<dbReference type="EMBL" id="MZMQ01000001">
    <property type="protein sequence ID" value="OQJ63258.1"/>
    <property type="molecule type" value="Genomic_DNA"/>
</dbReference>
<evidence type="ECO:0000313" key="7">
    <source>
        <dbReference type="EMBL" id="OQJ63258.1"/>
    </source>
</evidence>
<keyword evidence="4 5" id="KW-0472">Membrane</keyword>
<dbReference type="InterPro" id="IPR020846">
    <property type="entry name" value="MFS_dom"/>
</dbReference>
<keyword evidence="3 5" id="KW-1133">Transmembrane helix</keyword>
<gene>
    <name evidence="7" type="ORF">B5P24_09760</name>
</gene>
<feature type="transmembrane region" description="Helical" evidence="5">
    <location>
        <begin position="136"/>
        <end position="157"/>
    </location>
</feature>
<accession>A0A225C9A3</accession>
<comment type="caution">
    <text evidence="7">The sequence shown here is derived from an EMBL/GenBank/DDBJ whole genome shotgun (WGS) entry which is preliminary data.</text>
</comment>
<dbReference type="InterPro" id="IPR052524">
    <property type="entry name" value="MFS_Cyanate_Porter"/>
</dbReference>
<evidence type="ECO:0000313" key="8">
    <source>
        <dbReference type="Proteomes" id="UP000215316"/>
    </source>
</evidence>
<dbReference type="OrthoDB" id="5317164at2"/>
<dbReference type="GO" id="GO:0022857">
    <property type="term" value="F:transmembrane transporter activity"/>
    <property type="evidence" value="ECO:0007669"/>
    <property type="project" value="InterPro"/>
</dbReference>
<organism evidence="7 8">
    <name type="scientific">Clavibacter tessellarius</name>
    <dbReference type="NCBI Taxonomy" id="31965"/>
    <lineage>
        <taxon>Bacteria</taxon>
        <taxon>Bacillati</taxon>
        <taxon>Actinomycetota</taxon>
        <taxon>Actinomycetes</taxon>
        <taxon>Micrococcales</taxon>
        <taxon>Microbacteriaceae</taxon>
        <taxon>Clavibacter</taxon>
    </lineage>
</organism>
<feature type="transmembrane region" description="Helical" evidence="5">
    <location>
        <begin position="169"/>
        <end position="190"/>
    </location>
</feature>
<keyword evidence="2 5" id="KW-0812">Transmembrane</keyword>
<feature type="transmembrane region" description="Helical" evidence="5">
    <location>
        <begin position="347"/>
        <end position="370"/>
    </location>
</feature>
<feature type="transmembrane region" description="Helical" evidence="5">
    <location>
        <begin position="318"/>
        <end position="340"/>
    </location>
</feature>
<keyword evidence="8" id="KW-1185">Reference proteome</keyword>
<feature type="transmembrane region" description="Helical" evidence="5">
    <location>
        <begin position="77"/>
        <end position="96"/>
    </location>
</feature>
<evidence type="ECO:0000256" key="1">
    <source>
        <dbReference type="ARBA" id="ARBA00004651"/>
    </source>
</evidence>
<protein>
    <submittedName>
        <fullName evidence="7">MFS transporter</fullName>
    </submittedName>
</protein>